<dbReference type="AlphaFoldDB" id="A0A840PX93"/>
<keyword evidence="2" id="KW-1185">Reference proteome</keyword>
<protein>
    <submittedName>
        <fullName evidence="1">Uncharacterized protein</fullName>
    </submittedName>
</protein>
<sequence>MIGLTLKNLERIRTSLYLEQVVQVELPKNMLNRPIEQFAQPIMVNGYPVIQFRYEGAMPLYSEKAKNIQHLLEIIIFKLPLICTITLN</sequence>
<accession>A0A840PX93</accession>
<proteinExistence type="predicted"/>
<organism evidence="1 2">
    <name type="scientific">Ureibacillus thermosphaericus</name>
    <dbReference type="NCBI Taxonomy" id="51173"/>
    <lineage>
        <taxon>Bacteria</taxon>
        <taxon>Bacillati</taxon>
        <taxon>Bacillota</taxon>
        <taxon>Bacilli</taxon>
        <taxon>Bacillales</taxon>
        <taxon>Caryophanaceae</taxon>
        <taxon>Ureibacillus</taxon>
    </lineage>
</organism>
<reference evidence="1 2" key="1">
    <citation type="submission" date="2020-08" db="EMBL/GenBank/DDBJ databases">
        <title>Genomic Encyclopedia of Type Strains, Phase IV (KMG-IV): sequencing the most valuable type-strain genomes for metagenomic binning, comparative biology and taxonomic classification.</title>
        <authorList>
            <person name="Goeker M."/>
        </authorList>
    </citation>
    <scope>NUCLEOTIDE SEQUENCE [LARGE SCALE GENOMIC DNA]</scope>
    <source>
        <strain evidence="1 2">DSM 10633</strain>
    </source>
</reference>
<evidence type="ECO:0000313" key="2">
    <source>
        <dbReference type="Proteomes" id="UP000557217"/>
    </source>
</evidence>
<dbReference type="EMBL" id="JACHGZ010000032">
    <property type="protein sequence ID" value="MBB5149944.1"/>
    <property type="molecule type" value="Genomic_DNA"/>
</dbReference>
<comment type="caution">
    <text evidence="1">The sequence shown here is derived from an EMBL/GenBank/DDBJ whole genome shotgun (WGS) entry which is preliminary data.</text>
</comment>
<gene>
    <name evidence="1" type="ORF">HNR36_002343</name>
</gene>
<evidence type="ECO:0000313" key="1">
    <source>
        <dbReference type="EMBL" id="MBB5149944.1"/>
    </source>
</evidence>
<dbReference type="Proteomes" id="UP000557217">
    <property type="component" value="Unassembled WGS sequence"/>
</dbReference>
<name>A0A840PX93_URETH</name>